<evidence type="ECO:0000313" key="3">
    <source>
        <dbReference type="Proteomes" id="UP000294933"/>
    </source>
</evidence>
<sequence>MKFTSSLAVLSLASLTVCRAISSNSTALEGRDILERTGAETVTCFNVGTKVDSAFAFASIDSFCASIKGQFVAAGTTKSATFTKSGTSTTIFVSGTAINGCSFTVDANCNRLLRLPINNCNIAGANGKQGGFESDACGQWTADPGTNGNRF</sequence>
<reference evidence="2 3" key="1">
    <citation type="submission" date="2018-06" db="EMBL/GenBank/DDBJ databases">
        <title>A transcriptomic atlas of mushroom development highlights an independent origin of complex multicellularity.</title>
        <authorList>
            <consortium name="DOE Joint Genome Institute"/>
            <person name="Krizsan K."/>
            <person name="Almasi E."/>
            <person name="Merenyi Z."/>
            <person name="Sahu N."/>
            <person name="Viragh M."/>
            <person name="Koszo T."/>
            <person name="Mondo S."/>
            <person name="Kiss B."/>
            <person name="Balint B."/>
            <person name="Kues U."/>
            <person name="Barry K."/>
            <person name="Hegedus J.C."/>
            <person name="Henrissat B."/>
            <person name="Johnson J."/>
            <person name="Lipzen A."/>
            <person name="Ohm R."/>
            <person name="Nagy I."/>
            <person name="Pangilinan J."/>
            <person name="Yan J."/>
            <person name="Xiong Y."/>
            <person name="Grigoriev I.V."/>
            <person name="Hibbett D.S."/>
            <person name="Nagy L.G."/>
        </authorList>
    </citation>
    <scope>NUCLEOTIDE SEQUENCE [LARGE SCALE GENOMIC DNA]</scope>
    <source>
        <strain evidence="2 3">SZMC22713</strain>
    </source>
</reference>
<organism evidence="2 3">
    <name type="scientific">Rickenella mellea</name>
    <dbReference type="NCBI Taxonomy" id="50990"/>
    <lineage>
        <taxon>Eukaryota</taxon>
        <taxon>Fungi</taxon>
        <taxon>Dikarya</taxon>
        <taxon>Basidiomycota</taxon>
        <taxon>Agaricomycotina</taxon>
        <taxon>Agaricomycetes</taxon>
        <taxon>Hymenochaetales</taxon>
        <taxon>Rickenellaceae</taxon>
        <taxon>Rickenella</taxon>
    </lineage>
</organism>
<accession>A0A4Y7PV20</accession>
<dbReference type="Proteomes" id="UP000294933">
    <property type="component" value="Unassembled WGS sequence"/>
</dbReference>
<protein>
    <submittedName>
        <fullName evidence="2">Uncharacterized protein</fullName>
    </submittedName>
</protein>
<keyword evidence="1" id="KW-0732">Signal</keyword>
<dbReference type="VEuPathDB" id="FungiDB:BD410DRAFT_900296"/>
<dbReference type="STRING" id="50990.A0A4Y7PV20"/>
<feature type="chain" id="PRO_5021505056" evidence="1">
    <location>
        <begin position="21"/>
        <end position="151"/>
    </location>
</feature>
<keyword evidence="3" id="KW-1185">Reference proteome</keyword>
<evidence type="ECO:0000256" key="1">
    <source>
        <dbReference type="SAM" id="SignalP"/>
    </source>
</evidence>
<dbReference type="OrthoDB" id="2888338at2759"/>
<evidence type="ECO:0000313" key="2">
    <source>
        <dbReference type="EMBL" id="TDL19253.1"/>
    </source>
</evidence>
<name>A0A4Y7PV20_9AGAM</name>
<gene>
    <name evidence="2" type="ORF">BD410DRAFT_900296</name>
</gene>
<dbReference type="AlphaFoldDB" id="A0A4Y7PV20"/>
<feature type="signal peptide" evidence="1">
    <location>
        <begin position="1"/>
        <end position="20"/>
    </location>
</feature>
<dbReference type="EMBL" id="ML170198">
    <property type="protein sequence ID" value="TDL19253.1"/>
    <property type="molecule type" value="Genomic_DNA"/>
</dbReference>
<proteinExistence type="predicted"/>